<dbReference type="Proteomes" id="UP001196413">
    <property type="component" value="Unassembled WGS sequence"/>
</dbReference>
<sequence>MSGHAKLVLVGLLLGICSSLICYDSSTPFPRNTAECLSGMRKLAIKVIASRAREVVVKVTPSYWLIFCCFDQLVRETSLDEKALND</sequence>
<evidence type="ECO:0008006" key="4">
    <source>
        <dbReference type="Google" id="ProtNLM"/>
    </source>
</evidence>
<keyword evidence="3" id="KW-1185">Reference proteome</keyword>
<dbReference type="AlphaFoldDB" id="A0AAD5RCR3"/>
<gene>
    <name evidence="2" type="ORF">KIN20_036008</name>
</gene>
<organism evidence="2 3">
    <name type="scientific">Parelaphostrongylus tenuis</name>
    <name type="common">Meningeal worm</name>
    <dbReference type="NCBI Taxonomy" id="148309"/>
    <lineage>
        <taxon>Eukaryota</taxon>
        <taxon>Metazoa</taxon>
        <taxon>Ecdysozoa</taxon>
        <taxon>Nematoda</taxon>
        <taxon>Chromadorea</taxon>
        <taxon>Rhabditida</taxon>
        <taxon>Rhabditina</taxon>
        <taxon>Rhabditomorpha</taxon>
        <taxon>Strongyloidea</taxon>
        <taxon>Metastrongylidae</taxon>
        <taxon>Parelaphostrongylus</taxon>
    </lineage>
</organism>
<evidence type="ECO:0000313" key="3">
    <source>
        <dbReference type="Proteomes" id="UP001196413"/>
    </source>
</evidence>
<reference evidence="2" key="1">
    <citation type="submission" date="2021-06" db="EMBL/GenBank/DDBJ databases">
        <title>Parelaphostrongylus tenuis whole genome reference sequence.</title>
        <authorList>
            <person name="Garwood T.J."/>
            <person name="Larsen P.A."/>
            <person name="Fountain-Jones N.M."/>
            <person name="Garbe J.R."/>
            <person name="Macchietto M.G."/>
            <person name="Kania S.A."/>
            <person name="Gerhold R.W."/>
            <person name="Richards J.E."/>
            <person name="Wolf T.M."/>
        </authorList>
    </citation>
    <scope>NUCLEOTIDE SEQUENCE</scope>
    <source>
        <strain evidence="2">MNPRO001-30</strain>
        <tissue evidence="2">Meninges</tissue>
    </source>
</reference>
<feature type="signal peptide" evidence="1">
    <location>
        <begin position="1"/>
        <end position="19"/>
    </location>
</feature>
<feature type="chain" id="PRO_5041992002" description="Secreted protein" evidence="1">
    <location>
        <begin position="20"/>
        <end position="86"/>
    </location>
</feature>
<proteinExistence type="predicted"/>
<evidence type="ECO:0000313" key="2">
    <source>
        <dbReference type="EMBL" id="KAJ1373571.1"/>
    </source>
</evidence>
<keyword evidence="1" id="KW-0732">Signal</keyword>
<name>A0AAD5RCR3_PARTN</name>
<dbReference type="EMBL" id="JAHQIW010007311">
    <property type="protein sequence ID" value="KAJ1373571.1"/>
    <property type="molecule type" value="Genomic_DNA"/>
</dbReference>
<evidence type="ECO:0000256" key="1">
    <source>
        <dbReference type="SAM" id="SignalP"/>
    </source>
</evidence>
<protein>
    <recommendedName>
        <fullName evidence="4">Secreted protein</fullName>
    </recommendedName>
</protein>
<comment type="caution">
    <text evidence="2">The sequence shown here is derived from an EMBL/GenBank/DDBJ whole genome shotgun (WGS) entry which is preliminary data.</text>
</comment>
<accession>A0AAD5RCR3</accession>